<dbReference type="InterPro" id="IPR036097">
    <property type="entry name" value="HisK_dim/P_sf"/>
</dbReference>
<dbReference type="PANTHER" id="PTHR43065">
    <property type="entry name" value="SENSOR HISTIDINE KINASE"/>
    <property type="match status" value="1"/>
</dbReference>
<evidence type="ECO:0000259" key="9">
    <source>
        <dbReference type="PROSITE" id="PS50113"/>
    </source>
</evidence>
<dbReference type="Pfam" id="PF02518">
    <property type="entry name" value="HATPase_c"/>
    <property type="match status" value="1"/>
</dbReference>
<evidence type="ECO:0000259" key="7">
    <source>
        <dbReference type="PROSITE" id="PS50110"/>
    </source>
</evidence>
<name>A0ABW7ETZ9_9BURK</name>
<dbReference type="SUPFAM" id="SSF52172">
    <property type="entry name" value="CheY-like"/>
    <property type="match status" value="1"/>
</dbReference>
<dbReference type="PROSITE" id="PS50109">
    <property type="entry name" value="HIS_KIN"/>
    <property type="match status" value="1"/>
</dbReference>
<comment type="caution">
    <text evidence="10">The sequence shown here is derived from an EMBL/GenBank/DDBJ whole genome shotgun (WGS) entry which is preliminary data.</text>
</comment>
<dbReference type="Gene3D" id="3.40.50.2300">
    <property type="match status" value="1"/>
</dbReference>
<dbReference type="CDD" id="cd00130">
    <property type="entry name" value="PAS"/>
    <property type="match status" value="1"/>
</dbReference>
<keyword evidence="3 4" id="KW-0597">Phosphoprotein</keyword>
<dbReference type="PROSITE" id="PS50112">
    <property type="entry name" value="PAS"/>
    <property type="match status" value="1"/>
</dbReference>
<dbReference type="NCBIfam" id="TIGR00229">
    <property type="entry name" value="sensory_box"/>
    <property type="match status" value="1"/>
</dbReference>
<dbReference type="PROSITE" id="PS50113">
    <property type="entry name" value="PAC"/>
    <property type="match status" value="1"/>
</dbReference>
<dbReference type="SMART" id="SM00448">
    <property type="entry name" value="REC"/>
    <property type="match status" value="1"/>
</dbReference>
<dbReference type="Proteomes" id="UP001606300">
    <property type="component" value="Unassembled WGS sequence"/>
</dbReference>
<proteinExistence type="predicted"/>
<evidence type="ECO:0000313" key="11">
    <source>
        <dbReference type="Proteomes" id="UP001606300"/>
    </source>
</evidence>
<keyword evidence="10" id="KW-0808">Transferase</keyword>
<evidence type="ECO:0000259" key="8">
    <source>
        <dbReference type="PROSITE" id="PS50112"/>
    </source>
</evidence>
<evidence type="ECO:0000256" key="5">
    <source>
        <dbReference type="SAM" id="MobiDB-lite"/>
    </source>
</evidence>
<reference evidence="10 11" key="1">
    <citation type="submission" date="2024-09" db="EMBL/GenBank/DDBJ databases">
        <title>Novel species of the genus Pelomonas and Roseateles isolated from streams.</title>
        <authorList>
            <person name="Lu H."/>
        </authorList>
    </citation>
    <scope>NUCLEOTIDE SEQUENCE [LARGE SCALE GENOMIC DNA]</scope>
    <source>
        <strain evidence="10 11">DC23W</strain>
    </source>
</reference>
<feature type="domain" description="PAC" evidence="9">
    <location>
        <begin position="103"/>
        <end position="157"/>
    </location>
</feature>
<dbReference type="RefSeq" id="WP_394473040.1">
    <property type="nucleotide sequence ID" value="NZ_JBIGHY010000014.1"/>
</dbReference>
<gene>
    <name evidence="10" type="ORF">ACG02S_24080</name>
</gene>
<dbReference type="EMBL" id="JBIGHY010000014">
    <property type="protein sequence ID" value="MFG6416981.1"/>
    <property type="molecule type" value="Genomic_DNA"/>
</dbReference>
<dbReference type="InterPro" id="IPR000700">
    <property type="entry name" value="PAS-assoc_C"/>
</dbReference>
<feature type="domain" description="Histidine kinase" evidence="6">
    <location>
        <begin position="170"/>
        <end position="397"/>
    </location>
</feature>
<feature type="modified residue" description="4-aspartylphosphate" evidence="4">
    <location>
        <position position="470"/>
    </location>
</feature>
<dbReference type="Pfam" id="PF13426">
    <property type="entry name" value="PAS_9"/>
    <property type="match status" value="1"/>
</dbReference>
<dbReference type="CDD" id="cd00082">
    <property type="entry name" value="HisKA"/>
    <property type="match status" value="1"/>
</dbReference>
<dbReference type="SUPFAM" id="SSF55874">
    <property type="entry name" value="ATPase domain of HSP90 chaperone/DNA topoisomerase II/histidine kinase"/>
    <property type="match status" value="1"/>
</dbReference>
<accession>A0ABW7ETZ9</accession>
<dbReference type="PANTHER" id="PTHR43065:SF42">
    <property type="entry name" value="TWO-COMPONENT SENSOR PPRA"/>
    <property type="match status" value="1"/>
</dbReference>
<feature type="domain" description="PAS" evidence="8">
    <location>
        <begin position="29"/>
        <end position="102"/>
    </location>
</feature>
<dbReference type="Pfam" id="PF00072">
    <property type="entry name" value="Response_reg"/>
    <property type="match status" value="1"/>
</dbReference>
<evidence type="ECO:0000259" key="6">
    <source>
        <dbReference type="PROSITE" id="PS50109"/>
    </source>
</evidence>
<dbReference type="InterPro" id="IPR003661">
    <property type="entry name" value="HisK_dim/P_dom"/>
</dbReference>
<sequence>MKNEKPELKGAPPRISEGIHGAKGMEHERDDMFFAAMQTTRMPMLVTDPHQPDNPIIFSNRAFLQMTGYEESEILGTNCRFLQGPGTDRATVAAVREAIDARHDITVEILNYRKDGSSFWNALYVSPVFNKAGELVYFFASQLDVSRRRDAETALHQAQKMEALGQLTGGIAHDFNNLLQVMSGQIDLMALKARMNKLDSAAAVVAAQKLRDAVGKAATLTSQLLSFSRKQRLVGRVININHLVEAFVPMVDRAIGTDIEIKRELAPDLWNCTLDPTQLEVALLNVVVNARDAMPGGGHVSIATSNSHIVENDGELTQLLQPGKYVTISVSDTGTGIPAHLLARVVDPFFTTKEEGKGTGLGLSMAFGFAKQSGGTLTLYSEEKVGTTVKMYFPAVPEAASREPVDLAPMYRGGTERILVVDDREEVAQLATEMLESLGYTVTLASDGKKALETVKRMPAAERPALLFSDVIMPGGMNGYVLARAMQELVPNIRVLLTTGYAGDLGGRIEPGITEEFDVLRKPFRFKELALRVRTVLDGATGATF</sequence>
<protein>
    <recommendedName>
        <fullName evidence="2">histidine kinase</fullName>
        <ecNumber evidence="2">2.7.13.3</ecNumber>
    </recommendedName>
</protein>
<dbReference type="InterPro" id="IPR005467">
    <property type="entry name" value="His_kinase_dom"/>
</dbReference>
<evidence type="ECO:0000256" key="2">
    <source>
        <dbReference type="ARBA" id="ARBA00012438"/>
    </source>
</evidence>
<dbReference type="PRINTS" id="PR00344">
    <property type="entry name" value="BCTRLSENSOR"/>
</dbReference>
<dbReference type="InterPro" id="IPR035965">
    <property type="entry name" value="PAS-like_dom_sf"/>
</dbReference>
<dbReference type="PROSITE" id="PS50110">
    <property type="entry name" value="RESPONSE_REGULATORY"/>
    <property type="match status" value="1"/>
</dbReference>
<dbReference type="InterPro" id="IPR001610">
    <property type="entry name" value="PAC"/>
</dbReference>
<dbReference type="GO" id="GO:0016301">
    <property type="term" value="F:kinase activity"/>
    <property type="evidence" value="ECO:0007669"/>
    <property type="project" value="UniProtKB-KW"/>
</dbReference>
<dbReference type="SMART" id="SM00086">
    <property type="entry name" value="PAC"/>
    <property type="match status" value="1"/>
</dbReference>
<keyword evidence="11" id="KW-1185">Reference proteome</keyword>
<dbReference type="InterPro" id="IPR003594">
    <property type="entry name" value="HATPase_dom"/>
</dbReference>
<dbReference type="InterPro" id="IPR000014">
    <property type="entry name" value="PAS"/>
</dbReference>
<evidence type="ECO:0000256" key="3">
    <source>
        <dbReference type="ARBA" id="ARBA00022553"/>
    </source>
</evidence>
<organism evidence="10 11">
    <name type="scientific">Pelomonas dachongensis</name>
    <dbReference type="NCBI Taxonomy" id="3299029"/>
    <lineage>
        <taxon>Bacteria</taxon>
        <taxon>Pseudomonadati</taxon>
        <taxon>Pseudomonadota</taxon>
        <taxon>Betaproteobacteria</taxon>
        <taxon>Burkholderiales</taxon>
        <taxon>Sphaerotilaceae</taxon>
        <taxon>Roseateles</taxon>
    </lineage>
</organism>
<dbReference type="Gene3D" id="3.30.450.20">
    <property type="entry name" value="PAS domain"/>
    <property type="match status" value="1"/>
</dbReference>
<dbReference type="InterPro" id="IPR004358">
    <property type="entry name" value="Sig_transdc_His_kin-like_C"/>
</dbReference>
<dbReference type="InterPro" id="IPR001789">
    <property type="entry name" value="Sig_transdc_resp-reg_receiver"/>
</dbReference>
<dbReference type="SMART" id="SM00387">
    <property type="entry name" value="HATPase_c"/>
    <property type="match status" value="1"/>
</dbReference>
<dbReference type="SMART" id="SM00091">
    <property type="entry name" value="PAS"/>
    <property type="match status" value="1"/>
</dbReference>
<dbReference type="Gene3D" id="3.30.565.10">
    <property type="entry name" value="Histidine kinase-like ATPase, C-terminal domain"/>
    <property type="match status" value="1"/>
</dbReference>
<dbReference type="SMART" id="SM00388">
    <property type="entry name" value="HisKA"/>
    <property type="match status" value="1"/>
</dbReference>
<feature type="domain" description="Response regulatory" evidence="7">
    <location>
        <begin position="417"/>
        <end position="537"/>
    </location>
</feature>
<evidence type="ECO:0000313" key="10">
    <source>
        <dbReference type="EMBL" id="MFG6416981.1"/>
    </source>
</evidence>
<dbReference type="Gene3D" id="1.10.287.130">
    <property type="match status" value="1"/>
</dbReference>
<evidence type="ECO:0000256" key="1">
    <source>
        <dbReference type="ARBA" id="ARBA00000085"/>
    </source>
</evidence>
<dbReference type="NCBIfam" id="NF010076">
    <property type="entry name" value="PRK13557.1"/>
    <property type="match status" value="1"/>
</dbReference>
<dbReference type="InterPro" id="IPR011006">
    <property type="entry name" value="CheY-like_superfamily"/>
</dbReference>
<dbReference type="InterPro" id="IPR036890">
    <property type="entry name" value="HATPase_C_sf"/>
</dbReference>
<keyword evidence="10" id="KW-0418">Kinase</keyword>
<dbReference type="SUPFAM" id="SSF55785">
    <property type="entry name" value="PYP-like sensor domain (PAS domain)"/>
    <property type="match status" value="1"/>
</dbReference>
<dbReference type="EC" id="2.7.13.3" evidence="2"/>
<evidence type="ECO:0000256" key="4">
    <source>
        <dbReference type="PROSITE-ProRule" id="PRU00169"/>
    </source>
</evidence>
<dbReference type="SUPFAM" id="SSF47384">
    <property type="entry name" value="Homodimeric domain of signal transducing histidine kinase"/>
    <property type="match status" value="1"/>
</dbReference>
<comment type="catalytic activity">
    <reaction evidence="1">
        <text>ATP + protein L-histidine = ADP + protein N-phospho-L-histidine.</text>
        <dbReference type="EC" id="2.7.13.3"/>
    </reaction>
</comment>
<feature type="region of interest" description="Disordered" evidence="5">
    <location>
        <begin position="1"/>
        <end position="23"/>
    </location>
</feature>